<accession>A0A0S4LH31</accession>
<evidence type="ECO:0000313" key="3">
    <source>
        <dbReference type="Proteomes" id="UP000198736"/>
    </source>
</evidence>
<evidence type="ECO:0000313" key="2">
    <source>
        <dbReference type="EMBL" id="CUS36217.1"/>
    </source>
</evidence>
<evidence type="ECO:0000259" key="1">
    <source>
        <dbReference type="Pfam" id="PF19040"/>
    </source>
</evidence>
<proteinExistence type="predicted"/>
<dbReference type="InterPro" id="IPR043968">
    <property type="entry name" value="SGNH"/>
</dbReference>
<dbReference type="EMBL" id="CZPZ01000014">
    <property type="protein sequence ID" value="CUS36217.1"/>
    <property type="molecule type" value="Genomic_DNA"/>
</dbReference>
<sequence length="178" mass="20268">MEAQWRIHTCFFEVDQPYTTLLENHCDLAQGSSAQPSEDPAGSSKRFILYGDSLAAHLYPGLVRVLGEDKIIQLTGGSRSALRVTKGRRCTDFYDWFVDDYVPNNKADGIIVSSRWLETYEKIGDEEFRVHLDALFEKLKDRRVIIYSQPASFSVDISRYIYKLGKLMGDRRSGVFGG</sequence>
<dbReference type="STRING" id="1742973.COMA2_210022"/>
<reference evidence="3" key="1">
    <citation type="submission" date="2015-10" db="EMBL/GenBank/DDBJ databases">
        <authorList>
            <person name="Luecker S."/>
            <person name="Luecker S."/>
        </authorList>
    </citation>
    <scope>NUCLEOTIDE SEQUENCE [LARGE SCALE GENOMIC DNA]</scope>
</reference>
<keyword evidence="3" id="KW-1185">Reference proteome</keyword>
<name>A0A0S4LH31_9BACT</name>
<protein>
    <recommendedName>
        <fullName evidence="1">SGNH domain-containing protein</fullName>
    </recommendedName>
</protein>
<dbReference type="Proteomes" id="UP000198736">
    <property type="component" value="Unassembled WGS sequence"/>
</dbReference>
<dbReference type="Pfam" id="PF19040">
    <property type="entry name" value="SGNH"/>
    <property type="match status" value="1"/>
</dbReference>
<feature type="domain" description="SGNH" evidence="1">
    <location>
        <begin position="38"/>
        <end position="166"/>
    </location>
</feature>
<organism evidence="2 3">
    <name type="scientific">Candidatus Nitrospira nitrificans</name>
    <dbReference type="NCBI Taxonomy" id="1742973"/>
    <lineage>
        <taxon>Bacteria</taxon>
        <taxon>Pseudomonadati</taxon>
        <taxon>Nitrospirota</taxon>
        <taxon>Nitrospiria</taxon>
        <taxon>Nitrospirales</taxon>
        <taxon>Nitrospiraceae</taxon>
        <taxon>Nitrospira</taxon>
    </lineage>
</organism>
<gene>
    <name evidence="2" type="ORF">COMA2_210022</name>
</gene>
<dbReference type="AlphaFoldDB" id="A0A0S4LH31"/>